<organism evidence="1 2">
    <name type="scientific">Hebeloma cylindrosporum</name>
    <dbReference type="NCBI Taxonomy" id="76867"/>
    <lineage>
        <taxon>Eukaryota</taxon>
        <taxon>Fungi</taxon>
        <taxon>Dikarya</taxon>
        <taxon>Basidiomycota</taxon>
        <taxon>Agaricomycotina</taxon>
        <taxon>Agaricomycetes</taxon>
        <taxon>Agaricomycetidae</taxon>
        <taxon>Agaricales</taxon>
        <taxon>Agaricineae</taxon>
        <taxon>Hymenogastraceae</taxon>
        <taxon>Hebeloma</taxon>
    </lineage>
</organism>
<reference evidence="2" key="2">
    <citation type="submission" date="2015-01" db="EMBL/GenBank/DDBJ databases">
        <title>Evolutionary Origins and Diversification of the Mycorrhizal Mutualists.</title>
        <authorList>
            <consortium name="DOE Joint Genome Institute"/>
            <consortium name="Mycorrhizal Genomics Consortium"/>
            <person name="Kohler A."/>
            <person name="Kuo A."/>
            <person name="Nagy L.G."/>
            <person name="Floudas D."/>
            <person name="Copeland A."/>
            <person name="Barry K.W."/>
            <person name="Cichocki N."/>
            <person name="Veneault-Fourrey C."/>
            <person name="LaButti K."/>
            <person name="Lindquist E.A."/>
            <person name="Lipzen A."/>
            <person name="Lundell T."/>
            <person name="Morin E."/>
            <person name="Murat C."/>
            <person name="Riley R."/>
            <person name="Ohm R."/>
            <person name="Sun H."/>
            <person name="Tunlid A."/>
            <person name="Henrissat B."/>
            <person name="Grigoriev I.V."/>
            <person name="Hibbett D.S."/>
            <person name="Martin F."/>
        </authorList>
    </citation>
    <scope>NUCLEOTIDE SEQUENCE [LARGE SCALE GENOMIC DNA]</scope>
    <source>
        <strain evidence="2">h7</strain>
    </source>
</reference>
<protein>
    <submittedName>
        <fullName evidence="1">Uncharacterized protein</fullName>
    </submittedName>
</protein>
<proteinExistence type="predicted"/>
<dbReference type="AlphaFoldDB" id="A0A0C2XUP8"/>
<dbReference type="Proteomes" id="UP000053424">
    <property type="component" value="Unassembled WGS sequence"/>
</dbReference>
<dbReference type="EMBL" id="KN831780">
    <property type="protein sequence ID" value="KIM41388.1"/>
    <property type="molecule type" value="Genomic_DNA"/>
</dbReference>
<sequence>MVPALPPEILREILSFALPFRDTRLNLLTTCSLFCDISRSILYSDLHFTSRSQLSSFIGVYSTSKSHVSHAPRSIQLDIAGVGSNLFLDLYILFSQCFCDVAERDEMGRLVLDSLQLRMDSHAFDPRIEMIYSALSLISPRQFSWTGPDPPHHFSIAIVPQAVPHLFRALCGYTNLTYLKLTHLTMAFQPSAGALPIIPSLETFHLGQVVFLQPLTVLTFILDPHLKNLKHFHLVDAYMDSIWGPRLRRSNLEFAAIQFVSAEEFSESRAVFQVTSNEIIDDIIRNVVICEAKTERIIGGDRVEDQAALL</sequence>
<dbReference type="HOGENOM" id="CLU_079147_0_0_1"/>
<keyword evidence="2" id="KW-1185">Reference proteome</keyword>
<accession>A0A0C2XUP8</accession>
<gene>
    <name evidence="1" type="ORF">M413DRAFT_445408</name>
</gene>
<dbReference type="OrthoDB" id="2587912at2759"/>
<evidence type="ECO:0000313" key="1">
    <source>
        <dbReference type="EMBL" id="KIM41388.1"/>
    </source>
</evidence>
<reference evidence="1 2" key="1">
    <citation type="submission" date="2014-04" db="EMBL/GenBank/DDBJ databases">
        <authorList>
            <consortium name="DOE Joint Genome Institute"/>
            <person name="Kuo A."/>
            <person name="Gay G."/>
            <person name="Dore J."/>
            <person name="Kohler A."/>
            <person name="Nagy L.G."/>
            <person name="Floudas D."/>
            <person name="Copeland A."/>
            <person name="Barry K.W."/>
            <person name="Cichocki N."/>
            <person name="Veneault-Fourrey C."/>
            <person name="LaButti K."/>
            <person name="Lindquist E.A."/>
            <person name="Lipzen A."/>
            <person name="Lundell T."/>
            <person name="Morin E."/>
            <person name="Murat C."/>
            <person name="Sun H."/>
            <person name="Tunlid A."/>
            <person name="Henrissat B."/>
            <person name="Grigoriev I.V."/>
            <person name="Hibbett D.S."/>
            <person name="Martin F."/>
            <person name="Nordberg H.P."/>
            <person name="Cantor M.N."/>
            <person name="Hua S.X."/>
        </authorList>
    </citation>
    <scope>NUCLEOTIDE SEQUENCE [LARGE SCALE GENOMIC DNA]</scope>
    <source>
        <strain evidence="2">h7</strain>
    </source>
</reference>
<dbReference type="CDD" id="cd09917">
    <property type="entry name" value="F-box_SF"/>
    <property type="match status" value="1"/>
</dbReference>
<name>A0A0C2XUP8_HEBCY</name>
<evidence type="ECO:0000313" key="2">
    <source>
        <dbReference type="Proteomes" id="UP000053424"/>
    </source>
</evidence>